<feature type="short sequence motif" description="DGA/G" evidence="19">
    <location>
        <begin position="1059"/>
        <end position="1061"/>
    </location>
</feature>
<comment type="catalytic activity">
    <reaction evidence="18">
        <text>a 1-acyl-sn-glycero-3-phosphocholine + H2O = sn-glycerol 3-phosphocholine + a fatty acid + H(+)</text>
        <dbReference type="Rhea" id="RHEA:15177"/>
        <dbReference type="ChEBI" id="CHEBI:15377"/>
        <dbReference type="ChEBI" id="CHEBI:15378"/>
        <dbReference type="ChEBI" id="CHEBI:16870"/>
        <dbReference type="ChEBI" id="CHEBI:28868"/>
        <dbReference type="ChEBI" id="CHEBI:58168"/>
        <dbReference type="EC" id="3.1.1.5"/>
    </reaction>
</comment>
<evidence type="ECO:0000256" key="2">
    <source>
        <dbReference type="ARBA" id="ARBA00006636"/>
    </source>
</evidence>
<dbReference type="PROSITE" id="PS01237">
    <property type="entry name" value="UPF0028"/>
    <property type="match status" value="1"/>
</dbReference>
<keyword evidence="12 19" id="KW-0442">Lipid degradation</keyword>
<feature type="domain" description="Cyclic nucleotide-binding" evidence="22">
    <location>
        <begin position="483"/>
        <end position="551"/>
    </location>
</feature>
<comment type="similarity">
    <text evidence="2">Belongs to the NTE family.</text>
</comment>
<evidence type="ECO:0000256" key="9">
    <source>
        <dbReference type="ARBA" id="ARBA00022801"/>
    </source>
</evidence>
<reference evidence="24 25" key="1">
    <citation type="submission" date="2024-03" db="EMBL/GenBank/DDBJ databases">
        <title>Adaptation during the transition from Ophiocordyceps entomopathogen to insect associate is accompanied by gene loss and intensified selection.</title>
        <authorList>
            <person name="Ward C.M."/>
            <person name="Onetto C.A."/>
            <person name="Borneman A.R."/>
        </authorList>
    </citation>
    <scope>NUCLEOTIDE SEQUENCE [LARGE SCALE GENOMIC DNA]</scope>
    <source>
        <strain evidence="24">AWRI1</strain>
        <tissue evidence="24">Single Adult Female</tissue>
    </source>
</reference>
<dbReference type="PANTHER" id="PTHR14226">
    <property type="entry name" value="NEUROPATHY TARGET ESTERASE/SWISS CHEESE D.MELANOGASTER"/>
    <property type="match status" value="1"/>
</dbReference>
<dbReference type="Proteomes" id="UP001367676">
    <property type="component" value="Unassembled WGS sequence"/>
</dbReference>
<evidence type="ECO:0000256" key="19">
    <source>
        <dbReference type="PROSITE-ProRule" id="PRU01161"/>
    </source>
</evidence>
<keyword evidence="7" id="KW-0597">Phosphoprotein</keyword>
<evidence type="ECO:0000256" key="4">
    <source>
        <dbReference type="ARBA" id="ARBA00013274"/>
    </source>
</evidence>
<organism evidence="24 25">
    <name type="scientific">Parthenolecanium corni</name>
    <dbReference type="NCBI Taxonomy" id="536013"/>
    <lineage>
        <taxon>Eukaryota</taxon>
        <taxon>Metazoa</taxon>
        <taxon>Ecdysozoa</taxon>
        <taxon>Arthropoda</taxon>
        <taxon>Hexapoda</taxon>
        <taxon>Insecta</taxon>
        <taxon>Pterygota</taxon>
        <taxon>Neoptera</taxon>
        <taxon>Paraneoptera</taxon>
        <taxon>Hemiptera</taxon>
        <taxon>Sternorrhyncha</taxon>
        <taxon>Coccoidea</taxon>
        <taxon>Coccidae</taxon>
        <taxon>Parthenolecanium</taxon>
    </lineage>
</organism>
<dbReference type="InterPro" id="IPR002641">
    <property type="entry name" value="PNPLA_dom"/>
</dbReference>
<accession>A0AAN9TE58</accession>
<evidence type="ECO:0000259" key="22">
    <source>
        <dbReference type="PROSITE" id="PS50042"/>
    </source>
</evidence>
<dbReference type="InterPro" id="IPR016035">
    <property type="entry name" value="Acyl_Trfase/lysoPLipase"/>
</dbReference>
<feature type="region of interest" description="Disordered" evidence="20">
    <location>
        <begin position="314"/>
        <end position="334"/>
    </location>
</feature>
<feature type="domain" description="Cyclic nucleotide-binding" evidence="22">
    <location>
        <begin position="557"/>
        <end position="664"/>
    </location>
</feature>
<feature type="compositionally biased region" description="Acidic residues" evidence="20">
    <location>
        <begin position="1280"/>
        <end position="1294"/>
    </location>
</feature>
<evidence type="ECO:0000256" key="14">
    <source>
        <dbReference type="ARBA" id="ARBA00023098"/>
    </source>
</evidence>
<dbReference type="CDD" id="cd00038">
    <property type="entry name" value="CAP_ED"/>
    <property type="match status" value="3"/>
</dbReference>
<evidence type="ECO:0000313" key="24">
    <source>
        <dbReference type="EMBL" id="KAK7580233.1"/>
    </source>
</evidence>
<evidence type="ECO:0000256" key="5">
    <source>
        <dbReference type="ARBA" id="ARBA00019369"/>
    </source>
</evidence>
<dbReference type="EC" id="3.1.1.5" evidence="4"/>
<dbReference type="SUPFAM" id="SSF51206">
    <property type="entry name" value="cAMP-binding domain-like"/>
    <property type="match status" value="3"/>
</dbReference>
<evidence type="ECO:0000256" key="8">
    <source>
        <dbReference type="ARBA" id="ARBA00022692"/>
    </source>
</evidence>
<evidence type="ECO:0000256" key="7">
    <source>
        <dbReference type="ARBA" id="ARBA00022553"/>
    </source>
</evidence>
<evidence type="ECO:0000256" key="1">
    <source>
        <dbReference type="ARBA" id="ARBA00004115"/>
    </source>
</evidence>
<dbReference type="GO" id="GO:0007399">
    <property type="term" value="P:nervous system development"/>
    <property type="evidence" value="ECO:0007669"/>
    <property type="project" value="UniProtKB-KW"/>
</dbReference>
<comment type="subcellular location">
    <subcellularLocation>
        <location evidence="1">Endoplasmic reticulum membrane</location>
        <topology evidence="1">Single-pass type I membrane protein</topology>
    </subcellularLocation>
</comment>
<dbReference type="Gene3D" id="3.40.1090.10">
    <property type="entry name" value="Cytosolic phospholipase A2 catalytic domain"/>
    <property type="match status" value="2"/>
</dbReference>
<evidence type="ECO:0000256" key="21">
    <source>
        <dbReference type="SAM" id="Phobius"/>
    </source>
</evidence>
<feature type="short sequence motif" description="GXSXG" evidence="19">
    <location>
        <begin position="937"/>
        <end position="941"/>
    </location>
</feature>
<dbReference type="FunFam" id="2.60.120.10:FF:000122">
    <property type="entry name" value="Neuropathy target esterase sws"/>
    <property type="match status" value="1"/>
</dbReference>
<feature type="domain" description="Cyclic nucleotide-binding" evidence="22">
    <location>
        <begin position="167"/>
        <end position="294"/>
    </location>
</feature>
<evidence type="ECO:0000256" key="3">
    <source>
        <dbReference type="ARBA" id="ARBA00011476"/>
    </source>
</evidence>
<feature type="active site" description="Proton acceptor" evidence="19">
    <location>
        <position position="1059"/>
    </location>
</feature>
<dbReference type="InterPro" id="IPR001423">
    <property type="entry name" value="LysoPLipase_patatin_CS"/>
</dbReference>
<dbReference type="PANTHER" id="PTHR14226:SF29">
    <property type="entry name" value="NEUROPATHY TARGET ESTERASE SWS"/>
    <property type="match status" value="1"/>
</dbReference>
<keyword evidence="9 19" id="KW-0378">Hydrolase</keyword>
<dbReference type="GO" id="GO:0004622">
    <property type="term" value="F:phosphatidylcholine lysophospholipase activity"/>
    <property type="evidence" value="ECO:0007669"/>
    <property type="project" value="UniProtKB-EC"/>
</dbReference>
<evidence type="ECO:0000256" key="20">
    <source>
        <dbReference type="SAM" id="MobiDB-lite"/>
    </source>
</evidence>
<keyword evidence="6" id="KW-0217">Developmental protein</keyword>
<keyword evidence="25" id="KW-1185">Reference proteome</keyword>
<name>A0AAN9TE58_9HEMI</name>
<dbReference type="PROSITE" id="PS50042">
    <property type="entry name" value="CNMP_BINDING_3"/>
    <property type="match status" value="3"/>
</dbReference>
<evidence type="ECO:0000313" key="25">
    <source>
        <dbReference type="Proteomes" id="UP001367676"/>
    </source>
</evidence>
<dbReference type="InterPro" id="IPR000595">
    <property type="entry name" value="cNMP-bd_dom"/>
</dbReference>
<evidence type="ECO:0000256" key="16">
    <source>
        <dbReference type="ARBA" id="ARBA00025020"/>
    </source>
</evidence>
<dbReference type="InterPro" id="IPR050301">
    <property type="entry name" value="NTE"/>
</dbReference>
<evidence type="ECO:0000256" key="18">
    <source>
        <dbReference type="ARBA" id="ARBA00049531"/>
    </source>
</evidence>
<gene>
    <name evidence="24" type="ORF">V9T40_000862</name>
</gene>
<protein>
    <recommendedName>
        <fullName evidence="5">Neuropathy target esterase sws</fullName>
        <ecNumber evidence="4">3.1.1.5</ecNumber>
    </recommendedName>
    <alternativeName>
        <fullName evidence="17">Swiss cheese</fullName>
    </alternativeName>
</protein>
<dbReference type="Pfam" id="PF01734">
    <property type="entry name" value="Patatin"/>
    <property type="match status" value="1"/>
</dbReference>
<feature type="active site" description="Nucleophile" evidence="19">
    <location>
        <position position="939"/>
    </location>
</feature>
<dbReference type="FunFam" id="2.60.120.10:FF:000135">
    <property type="entry name" value="Neuropathy target esterase sws"/>
    <property type="match status" value="1"/>
</dbReference>
<dbReference type="SMART" id="SM00100">
    <property type="entry name" value="cNMP"/>
    <property type="match status" value="2"/>
</dbReference>
<evidence type="ECO:0000256" key="17">
    <source>
        <dbReference type="ARBA" id="ARBA00030862"/>
    </source>
</evidence>
<dbReference type="GO" id="GO:0046470">
    <property type="term" value="P:phosphatidylcholine metabolic process"/>
    <property type="evidence" value="ECO:0007669"/>
    <property type="project" value="InterPro"/>
</dbReference>
<dbReference type="Pfam" id="PF24179">
    <property type="entry name" value="NTE_Ploop"/>
    <property type="match status" value="1"/>
</dbReference>
<sequence>MDSMKILRSVENSSFSRILSRYLRIMYANEYQNLILFTIAFCLIFLFAVYCWRRWKRKKYLEAEERGVASGFSMSKPRFRKRDKVMFYGRKMLRKVKNISGQVRGGQGKKRKLMLKFAHKILRMKRDAIPQQLMVVEPPVEYLQEDITRFDERVPPDAFYMLQSIRVFGHFDKPIFLKLCKHIEIMKVPAGSYLFKIGDPDENVFIVQSGKINVFVTNLEGISISLKIVKTGDSLTSLLSFADVLTGHPKPFKTVCARAIEDSTVVKLPVSAFQEVFEEYPEALIRVMQVILVRLQRVTLTALHQHLGLTTELVNPGPNRKKMSQFMGSPTKQRSREFFGTTDNSQSSSFHEMFHENQNDTLVNNQNTTSPPDFLILPNLLPNSGFRQHRRSRSGVEVRQQPDLTHDLEVYAAQFSDTQTPRKKTVTGEPPMDETSLMTSATEAFVKELGLENDSLLKNKIEIREVPSGTYLMQEESHKDAALIYLMSGALMVYQRKMNEKEEEVHLFTAYPGEMVGGLAVLTGEQSFYSIRTKHFSRIALISKSTIYGILRERPQVVLHLADTVVRRMSPFVRQVDFALDWLFIESGRALYRQDEESDSTYIVLSGRLRSVITYADGRKELVAEYGKGDLIGIVEMVTQTKRSTTIMAVRDSELAKLPEGLFNGMKLRFPIVVTRLINLLGHRILGSWKKPTLGRNVEMNSVQRNFSTIAIVPVTDDVPLTAFTYELYHSLSAIESTLRLTSDIIRKHFGPSIMDANNEYRLVSWLAQQEDQYKITLYQCDSTFTLWTQRCVRQADCILVVGLGKNPPSVSRIEKEIEKLAIRTQKELVLLHHEGASLPNNTVTWLNMRSWVSSHHHIQCSKRLFSTKSLYRINELYSKVLISEPNIHSDFSRLARWLTDTSVGLVLGGGGARGAAHIGMIKAIQEAGIPIDMVGGVSIGAFMGGLWCMERNITTMTQKARHWAIKMTHWWRQLLDLTYPVTSMFTGRDFNTNIKSTFNDIQIEDLWLPYFTVTTDISASGMRIHTHGSLWQYIRASMSLSGYMPPLCDPNDGHLLLDGGYVNNLPGILWKYARASMTVAGLLPPFCDPYDGHLLIDGCYTNNVPADIMRRQGAKFILAIDVGSQDDKDLTNYGDSLSGWWLLWNRYNPFVSTVKVPNLPDIQSRLAYVSCVRQLEEVKNSDYCEYIRPPIDKYKTLQFGSFDEIREVGYNHGKTYFAGLAKTGGLPFLRRQSDGNFGSSFSSLKNPSILQPTTSGLSYTFTDLAQIVCKMPRDVYVEDESSSDDYEADEEDTHEVGYASEPSANILRSDNELRHRYAASLSLSENELESESEGSILHQP</sequence>
<feature type="transmembrane region" description="Helical" evidence="21">
    <location>
        <begin position="31"/>
        <end position="52"/>
    </location>
</feature>
<dbReference type="FunFam" id="3.40.1090.10:FF:000022">
    <property type="entry name" value="Neuropathy target esterase sws"/>
    <property type="match status" value="1"/>
</dbReference>
<keyword evidence="8 21" id="KW-0812">Transmembrane</keyword>
<comment type="function">
    <text evidence="16">Phospholipase B that deacylates intracellular phosphatidylcholine (PtdCho), generating glycerophosphocholine (GroPtdCho). This deacylation occurs at both sn-2 and sn-1 positions of PtdCho. Its specific chemical modification by certain organophosphorus (OP) compounds leads to distal axonopathy. Plays a role in the signaling mechanism between neurons and glia that regulates glia wrapping during development of the adult brain. Essential for membrane lipid homeostasis and cell survival in both neurons and glia of the adult brain.</text>
</comment>
<dbReference type="CDD" id="cd07225">
    <property type="entry name" value="Pat_PNPLA6_PNPLA7"/>
    <property type="match status" value="1"/>
</dbReference>
<dbReference type="InterPro" id="IPR056556">
    <property type="entry name" value="NTE1_P-loop_dom"/>
</dbReference>
<dbReference type="Gene3D" id="2.60.120.10">
    <property type="entry name" value="Jelly Rolls"/>
    <property type="match status" value="3"/>
</dbReference>
<dbReference type="FunFam" id="2.60.120.10:FF:000010">
    <property type="entry name" value="neuropathy target esterase isoform X1"/>
    <property type="match status" value="1"/>
</dbReference>
<proteinExistence type="inferred from homology"/>
<keyword evidence="11" id="KW-0524">Neurogenesis</keyword>
<feature type="domain" description="PNPLA" evidence="23">
    <location>
        <begin position="906"/>
        <end position="1072"/>
    </location>
</feature>
<keyword evidence="13 21" id="KW-1133">Transmembrane helix</keyword>
<evidence type="ECO:0000256" key="13">
    <source>
        <dbReference type="ARBA" id="ARBA00022989"/>
    </source>
</evidence>
<dbReference type="InterPro" id="IPR018490">
    <property type="entry name" value="cNMP-bd_dom_sf"/>
</dbReference>
<dbReference type="PROSITE" id="PS51635">
    <property type="entry name" value="PNPLA"/>
    <property type="match status" value="1"/>
</dbReference>
<dbReference type="GO" id="GO:0005789">
    <property type="term" value="C:endoplasmic reticulum membrane"/>
    <property type="evidence" value="ECO:0007669"/>
    <property type="project" value="UniProtKB-SubCell"/>
</dbReference>
<dbReference type="Pfam" id="PF00027">
    <property type="entry name" value="cNMP_binding"/>
    <property type="match status" value="3"/>
</dbReference>
<dbReference type="GO" id="GO:0016042">
    <property type="term" value="P:lipid catabolic process"/>
    <property type="evidence" value="ECO:0007669"/>
    <property type="project" value="UniProtKB-UniRule"/>
</dbReference>
<keyword evidence="14 19" id="KW-0443">Lipid metabolism</keyword>
<evidence type="ECO:0000256" key="15">
    <source>
        <dbReference type="ARBA" id="ARBA00023136"/>
    </source>
</evidence>
<evidence type="ECO:0000256" key="6">
    <source>
        <dbReference type="ARBA" id="ARBA00022473"/>
    </source>
</evidence>
<keyword evidence="15 21" id="KW-0472">Membrane</keyword>
<evidence type="ECO:0000256" key="10">
    <source>
        <dbReference type="ARBA" id="ARBA00022824"/>
    </source>
</evidence>
<feature type="short sequence motif" description="GXGXXG" evidence="19">
    <location>
        <begin position="910"/>
        <end position="915"/>
    </location>
</feature>
<evidence type="ECO:0000256" key="12">
    <source>
        <dbReference type="ARBA" id="ARBA00022963"/>
    </source>
</evidence>
<feature type="region of interest" description="Disordered" evidence="20">
    <location>
        <begin position="1280"/>
        <end position="1310"/>
    </location>
</feature>
<comment type="caution">
    <text evidence="24">The sequence shown here is derived from an EMBL/GenBank/DDBJ whole genome shotgun (WGS) entry which is preliminary data.</text>
</comment>
<keyword evidence="10" id="KW-0256">Endoplasmic reticulum</keyword>
<dbReference type="InterPro" id="IPR014710">
    <property type="entry name" value="RmlC-like_jellyroll"/>
</dbReference>
<evidence type="ECO:0000259" key="23">
    <source>
        <dbReference type="PROSITE" id="PS51635"/>
    </source>
</evidence>
<comment type="subunit">
    <text evidence="3">Interacts with Pka-C3; interaction inhibits the catalytic function of Pka-C3 and the esterase activity of sws.</text>
</comment>
<evidence type="ECO:0000256" key="11">
    <source>
        <dbReference type="ARBA" id="ARBA00022902"/>
    </source>
</evidence>
<dbReference type="EMBL" id="JBBCAQ010000034">
    <property type="protein sequence ID" value="KAK7580233.1"/>
    <property type="molecule type" value="Genomic_DNA"/>
</dbReference>
<dbReference type="SUPFAM" id="SSF52151">
    <property type="entry name" value="FabD/lysophospholipase-like"/>
    <property type="match status" value="2"/>
</dbReference>